<dbReference type="SUPFAM" id="SSF57850">
    <property type="entry name" value="RING/U-box"/>
    <property type="match status" value="1"/>
</dbReference>
<evidence type="ECO:0000313" key="8">
    <source>
        <dbReference type="Proteomes" id="UP001165080"/>
    </source>
</evidence>
<dbReference type="InterPro" id="IPR017907">
    <property type="entry name" value="Znf_RING_CS"/>
</dbReference>
<keyword evidence="1" id="KW-0479">Metal-binding</keyword>
<feature type="region of interest" description="Disordered" evidence="5">
    <location>
        <begin position="367"/>
        <end position="429"/>
    </location>
</feature>
<evidence type="ECO:0000256" key="3">
    <source>
        <dbReference type="ARBA" id="ARBA00022833"/>
    </source>
</evidence>
<evidence type="ECO:0000313" key="7">
    <source>
        <dbReference type="EMBL" id="GLC58812.1"/>
    </source>
</evidence>
<dbReference type="Gene3D" id="3.30.40.10">
    <property type="entry name" value="Zinc/RING finger domain, C3HC4 (zinc finger)"/>
    <property type="match status" value="1"/>
</dbReference>
<accession>A0A9W6F707</accession>
<comment type="caution">
    <text evidence="7">The sequence shown here is derived from an EMBL/GenBank/DDBJ whole genome shotgun (WGS) entry which is preliminary data.</text>
</comment>
<keyword evidence="8" id="KW-1185">Reference proteome</keyword>
<dbReference type="PANTHER" id="PTHR47692:SF2">
    <property type="entry name" value="ZINC FINGER RING-TYPE DOMAIN CONTAINING PROTEIN"/>
    <property type="match status" value="1"/>
</dbReference>
<evidence type="ECO:0000256" key="2">
    <source>
        <dbReference type="ARBA" id="ARBA00022771"/>
    </source>
</evidence>
<keyword evidence="3" id="KW-0862">Zinc</keyword>
<feature type="compositionally biased region" description="Pro residues" evidence="5">
    <location>
        <begin position="119"/>
        <end position="129"/>
    </location>
</feature>
<dbReference type="Pfam" id="PF00097">
    <property type="entry name" value="zf-C3HC4"/>
    <property type="match status" value="1"/>
</dbReference>
<dbReference type="SMART" id="SM00184">
    <property type="entry name" value="RING"/>
    <property type="match status" value="1"/>
</dbReference>
<gene>
    <name evidence="7" type="primary">PLEST011981</name>
    <name evidence="7" type="ORF">PLESTB_001403700</name>
</gene>
<feature type="region of interest" description="Disordered" evidence="5">
    <location>
        <begin position="208"/>
        <end position="235"/>
    </location>
</feature>
<feature type="compositionally biased region" description="Low complexity" evidence="5">
    <location>
        <begin position="130"/>
        <end position="151"/>
    </location>
</feature>
<protein>
    <recommendedName>
        <fullName evidence="6">RING-type domain-containing protein</fullName>
    </recommendedName>
</protein>
<name>A0A9W6F707_9CHLO</name>
<dbReference type="InterPro" id="IPR001841">
    <property type="entry name" value="Znf_RING"/>
</dbReference>
<evidence type="ECO:0000256" key="1">
    <source>
        <dbReference type="ARBA" id="ARBA00022723"/>
    </source>
</evidence>
<keyword evidence="2 4" id="KW-0863">Zinc-finger</keyword>
<organism evidence="7 8">
    <name type="scientific">Pleodorina starrii</name>
    <dbReference type="NCBI Taxonomy" id="330485"/>
    <lineage>
        <taxon>Eukaryota</taxon>
        <taxon>Viridiplantae</taxon>
        <taxon>Chlorophyta</taxon>
        <taxon>core chlorophytes</taxon>
        <taxon>Chlorophyceae</taxon>
        <taxon>CS clade</taxon>
        <taxon>Chlamydomonadales</taxon>
        <taxon>Volvocaceae</taxon>
        <taxon>Pleodorina</taxon>
    </lineage>
</organism>
<sequence length="429" mass="45671">MMDCPICYQSIPVEDEAYVASCYHRFCHRCINEWTSQQRRHPVTDSSGRARNRTEYLCPMCKQPYDYILYDCVLNSYRVEFVDDEARRRGCSTVGVGAGMALSAGHRRRRAIYVKQAQPQPPPQPPTASPPLEQSQQQRQEQQPEQADTQELVARSLGPSLDGQHQDSAVPPDARRGALTNGAAGSSLRGVAAKAWAAGAGPAQPAAAVATRAEARPPIPRAPSSSRSSSKLRRADDPEVIAFVERELQEDVGMLVQHVVGVLRNVLGAGGAPGAGGGGGSGCGVKFLIPGASRISRYAPPPVKRPRTVEAPSLPPQQDFEGTLAREMTSFLQRDSGLFASELYLFLASGLNVRGYDELVFGPEVAPKAGSSTSARPANGATGAPLDGPPPLEVHGVEWAGRGFGAGDGDDEYGGGFGNEYDNSDSLSS</sequence>
<reference evidence="7 8" key="1">
    <citation type="journal article" date="2023" name="Commun. Biol.">
        <title>Reorganization of the ancestral sex-determining regions during the evolution of trioecy in Pleodorina starrii.</title>
        <authorList>
            <person name="Takahashi K."/>
            <person name="Suzuki S."/>
            <person name="Kawai-Toyooka H."/>
            <person name="Yamamoto K."/>
            <person name="Hamaji T."/>
            <person name="Ootsuki R."/>
            <person name="Yamaguchi H."/>
            <person name="Kawachi M."/>
            <person name="Higashiyama T."/>
            <person name="Nozaki H."/>
        </authorList>
    </citation>
    <scope>NUCLEOTIDE SEQUENCE [LARGE SCALE GENOMIC DNA]</scope>
    <source>
        <strain evidence="7 8">NIES-4479</strain>
    </source>
</reference>
<dbReference type="AlphaFoldDB" id="A0A9W6F707"/>
<dbReference type="GO" id="GO:0008270">
    <property type="term" value="F:zinc ion binding"/>
    <property type="evidence" value="ECO:0007669"/>
    <property type="project" value="UniProtKB-KW"/>
</dbReference>
<dbReference type="Proteomes" id="UP001165080">
    <property type="component" value="Unassembled WGS sequence"/>
</dbReference>
<dbReference type="PANTHER" id="PTHR47692">
    <property type="entry name" value="RING/U-BOX SUPERFAMILY PROTEIN"/>
    <property type="match status" value="1"/>
</dbReference>
<dbReference type="InterPro" id="IPR018957">
    <property type="entry name" value="Znf_C3HC4_RING-type"/>
</dbReference>
<evidence type="ECO:0000256" key="5">
    <source>
        <dbReference type="SAM" id="MobiDB-lite"/>
    </source>
</evidence>
<dbReference type="InterPro" id="IPR013083">
    <property type="entry name" value="Znf_RING/FYVE/PHD"/>
</dbReference>
<evidence type="ECO:0000256" key="4">
    <source>
        <dbReference type="PROSITE-ProRule" id="PRU00175"/>
    </source>
</evidence>
<dbReference type="PROSITE" id="PS00518">
    <property type="entry name" value="ZF_RING_1"/>
    <property type="match status" value="1"/>
</dbReference>
<feature type="domain" description="RING-type" evidence="6">
    <location>
        <begin position="4"/>
        <end position="62"/>
    </location>
</feature>
<proteinExistence type="predicted"/>
<feature type="region of interest" description="Disordered" evidence="5">
    <location>
        <begin position="117"/>
        <end position="182"/>
    </location>
</feature>
<dbReference type="EMBL" id="BRXU01000024">
    <property type="protein sequence ID" value="GLC58812.1"/>
    <property type="molecule type" value="Genomic_DNA"/>
</dbReference>
<evidence type="ECO:0000259" key="6">
    <source>
        <dbReference type="PROSITE" id="PS50089"/>
    </source>
</evidence>
<dbReference type="PROSITE" id="PS50089">
    <property type="entry name" value="ZF_RING_2"/>
    <property type="match status" value="1"/>
</dbReference>